<sequence length="471" mass="54787">MESPEYYGQKSNAWEILDTPPPQFESWVPSVSTPHHADPEHPADRRKHDEPCLWDGTCTGRGKIKVRSCWCTESALKSSELLAMDINWHHKRQKWTSFYEFLQACPLGHQDFEAAKYSWRASQPIETTDRAYARSGFSPQSTLRNCYGVMLYFRRNILEPVMPLLSTMHYIANRPVESIGWDSVWHLDHKLVMDMHTYEDNHVFETSLISSPPGTKQGRFTLLTIAYLPPGSLTPSLTVHRRTGEFPKEEYSELDNICYTDTNREAKDGKLNKSKTVAEWKKFSILARSYANFPMHSYKSHYTLEQSQRRVFFTDGAGYMLMEFKAGKIRVMYGPLSIDQPEGKGIISEDLCMTAKETLAYAVYRALEEDLGFECLDYEEMKVEWRSILGLDIDADEDEDAEELEPEEQEEPEEEEEREVPERREEREEPEVLERLEEQEEQEEDLCSNMSEFSFEDVDDTFDIQSLSSIE</sequence>
<proteinExistence type="predicted"/>
<reference evidence="2 3" key="1">
    <citation type="journal article" date="2018" name="Nat. Ecol. Evol.">
        <title>Pezizomycetes genomes reveal the molecular basis of ectomycorrhizal truffle lifestyle.</title>
        <authorList>
            <person name="Murat C."/>
            <person name="Payen T."/>
            <person name="Noel B."/>
            <person name="Kuo A."/>
            <person name="Morin E."/>
            <person name="Chen J."/>
            <person name="Kohler A."/>
            <person name="Krizsan K."/>
            <person name="Balestrini R."/>
            <person name="Da Silva C."/>
            <person name="Montanini B."/>
            <person name="Hainaut M."/>
            <person name="Levati E."/>
            <person name="Barry K.W."/>
            <person name="Belfiori B."/>
            <person name="Cichocki N."/>
            <person name="Clum A."/>
            <person name="Dockter R.B."/>
            <person name="Fauchery L."/>
            <person name="Guy J."/>
            <person name="Iotti M."/>
            <person name="Le Tacon F."/>
            <person name="Lindquist E.A."/>
            <person name="Lipzen A."/>
            <person name="Malagnac F."/>
            <person name="Mello A."/>
            <person name="Molinier V."/>
            <person name="Miyauchi S."/>
            <person name="Poulain J."/>
            <person name="Riccioni C."/>
            <person name="Rubini A."/>
            <person name="Sitrit Y."/>
            <person name="Splivallo R."/>
            <person name="Traeger S."/>
            <person name="Wang M."/>
            <person name="Zifcakova L."/>
            <person name="Wipf D."/>
            <person name="Zambonelli A."/>
            <person name="Paolocci F."/>
            <person name="Nowrousian M."/>
            <person name="Ottonello S."/>
            <person name="Baldrian P."/>
            <person name="Spatafora J.W."/>
            <person name="Henrissat B."/>
            <person name="Nagy L.G."/>
            <person name="Aury J.M."/>
            <person name="Wincker P."/>
            <person name="Grigoriev I.V."/>
            <person name="Bonfante P."/>
            <person name="Martin F.M."/>
        </authorList>
    </citation>
    <scope>NUCLEOTIDE SEQUENCE [LARGE SCALE GENOMIC DNA]</scope>
    <source>
        <strain evidence="2 3">RN42</strain>
    </source>
</reference>
<gene>
    <name evidence="2" type="ORF">BJ508DRAFT_44028</name>
</gene>
<feature type="region of interest" description="Disordered" evidence="1">
    <location>
        <begin position="25"/>
        <end position="47"/>
    </location>
</feature>
<organism evidence="2 3">
    <name type="scientific">Ascobolus immersus RN42</name>
    <dbReference type="NCBI Taxonomy" id="1160509"/>
    <lineage>
        <taxon>Eukaryota</taxon>
        <taxon>Fungi</taxon>
        <taxon>Dikarya</taxon>
        <taxon>Ascomycota</taxon>
        <taxon>Pezizomycotina</taxon>
        <taxon>Pezizomycetes</taxon>
        <taxon>Pezizales</taxon>
        <taxon>Ascobolaceae</taxon>
        <taxon>Ascobolus</taxon>
    </lineage>
</organism>
<dbReference type="AlphaFoldDB" id="A0A3N4HJA1"/>
<feature type="compositionally biased region" description="Acidic residues" evidence="1">
    <location>
        <begin position="437"/>
        <end position="446"/>
    </location>
</feature>
<protein>
    <submittedName>
        <fullName evidence="2">Uncharacterized protein</fullName>
    </submittedName>
</protein>
<keyword evidence="3" id="KW-1185">Reference proteome</keyword>
<evidence type="ECO:0000313" key="3">
    <source>
        <dbReference type="Proteomes" id="UP000275078"/>
    </source>
</evidence>
<evidence type="ECO:0000313" key="2">
    <source>
        <dbReference type="EMBL" id="RPA73949.1"/>
    </source>
</evidence>
<feature type="compositionally biased region" description="Acidic residues" evidence="1">
    <location>
        <begin position="394"/>
        <end position="419"/>
    </location>
</feature>
<feature type="compositionally biased region" description="Basic and acidic residues" evidence="1">
    <location>
        <begin position="420"/>
        <end position="436"/>
    </location>
</feature>
<feature type="compositionally biased region" description="Basic and acidic residues" evidence="1">
    <location>
        <begin position="35"/>
        <end position="47"/>
    </location>
</feature>
<name>A0A3N4HJA1_ASCIM</name>
<evidence type="ECO:0000256" key="1">
    <source>
        <dbReference type="SAM" id="MobiDB-lite"/>
    </source>
</evidence>
<dbReference type="Proteomes" id="UP000275078">
    <property type="component" value="Unassembled WGS sequence"/>
</dbReference>
<accession>A0A3N4HJA1</accession>
<feature type="region of interest" description="Disordered" evidence="1">
    <location>
        <begin position="394"/>
        <end position="471"/>
    </location>
</feature>
<dbReference type="EMBL" id="ML119805">
    <property type="protein sequence ID" value="RPA73949.1"/>
    <property type="molecule type" value="Genomic_DNA"/>
</dbReference>